<gene>
    <name evidence="3" type="ORF">AMR74_15025</name>
</gene>
<protein>
    <submittedName>
        <fullName evidence="3">Monooxygenase</fullName>
    </submittedName>
</protein>
<keyword evidence="4" id="KW-1185">Reference proteome</keyword>
<accession>A0A0M9AP45</accession>
<dbReference type="Gene3D" id="3.30.70.2450">
    <property type="match status" value="1"/>
</dbReference>
<dbReference type="GO" id="GO:0071949">
    <property type="term" value="F:FAD binding"/>
    <property type="evidence" value="ECO:0007669"/>
    <property type="project" value="InterPro"/>
</dbReference>
<dbReference type="InterPro" id="IPR050631">
    <property type="entry name" value="PheA/TfdB_FAD_monoxygenase"/>
</dbReference>
<dbReference type="PANTHER" id="PTHR43476:SF3">
    <property type="entry name" value="FAD-BINDING MONOOXYGENASE"/>
    <property type="match status" value="1"/>
</dbReference>
<dbReference type="GO" id="GO:0008688">
    <property type="term" value="F:3-(3-hydroxyphenyl)propionate hydroxylase activity"/>
    <property type="evidence" value="ECO:0007669"/>
    <property type="project" value="TreeGrafter"/>
</dbReference>
<evidence type="ECO:0000313" key="3">
    <source>
        <dbReference type="EMBL" id="KOX95458.1"/>
    </source>
</evidence>
<dbReference type="GO" id="GO:0019622">
    <property type="term" value="P:3-(3-hydroxy)phenylpropionate catabolic process"/>
    <property type="evidence" value="ECO:0007669"/>
    <property type="project" value="TreeGrafter"/>
</dbReference>
<proteinExistence type="predicted"/>
<dbReference type="Proteomes" id="UP000037747">
    <property type="component" value="Unassembled WGS sequence"/>
</dbReference>
<evidence type="ECO:0000259" key="2">
    <source>
        <dbReference type="Pfam" id="PF01494"/>
    </source>
</evidence>
<organism evidence="3 4">
    <name type="scientific">Halorubrum tropicale</name>
    <dbReference type="NCBI Taxonomy" id="1765655"/>
    <lineage>
        <taxon>Archaea</taxon>
        <taxon>Methanobacteriati</taxon>
        <taxon>Methanobacteriota</taxon>
        <taxon>Stenosarchaea group</taxon>
        <taxon>Halobacteria</taxon>
        <taxon>Halobacteriales</taxon>
        <taxon>Haloferacaceae</taxon>
        <taxon>Halorubrum</taxon>
    </lineage>
</organism>
<evidence type="ECO:0000313" key="4">
    <source>
        <dbReference type="Proteomes" id="UP000037747"/>
    </source>
</evidence>
<keyword evidence="3" id="KW-0503">Monooxygenase</keyword>
<evidence type="ECO:0000256" key="1">
    <source>
        <dbReference type="ARBA" id="ARBA00023002"/>
    </source>
</evidence>
<comment type="caution">
    <text evidence="3">The sequence shown here is derived from an EMBL/GenBank/DDBJ whole genome shotgun (WGS) entry which is preliminary data.</text>
</comment>
<dbReference type="InterPro" id="IPR002938">
    <property type="entry name" value="FAD-bd"/>
</dbReference>
<dbReference type="STRING" id="1765655.AMR74_15025"/>
<keyword evidence="1" id="KW-0560">Oxidoreductase</keyword>
<dbReference type="PATRIC" id="fig|1705389.3.peg.2209"/>
<dbReference type="Gene3D" id="3.50.50.60">
    <property type="entry name" value="FAD/NAD(P)-binding domain"/>
    <property type="match status" value="1"/>
</dbReference>
<dbReference type="EMBL" id="LIST01000007">
    <property type="protein sequence ID" value="KOX95458.1"/>
    <property type="molecule type" value="Genomic_DNA"/>
</dbReference>
<dbReference type="PRINTS" id="PR00420">
    <property type="entry name" value="RNGMNOXGNASE"/>
</dbReference>
<dbReference type="PANTHER" id="PTHR43476">
    <property type="entry name" value="3-(3-HYDROXY-PHENYL)PROPIONATE/3-HYDROXYCINNAMIC ACID HYDROXYLASE"/>
    <property type="match status" value="1"/>
</dbReference>
<dbReference type="SUPFAM" id="SSF51905">
    <property type="entry name" value="FAD/NAD(P)-binding domain"/>
    <property type="match status" value="1"/>
</dbReference>
<feature type="domain" description="FAD-binding" evidence="2">
    <location>
        <begin position="1"/>
        <end position="312"/>
    </location>
</feature>
<reference evidence="3 4" key="1">
    <citation type="submission" date="2015-08" db="EMBL/GenBank/DDBJ databases">
        <title>Genomes of Isolates from Cabo Rojo, PR.</title>
        <authorList>
            <person name="Sanchez-Nieves R.L."/>
            <person name="Montalvo-Rodriguez R."/>
        </authorList>
    </citation>
    <scope>NUCLEOTIDE SEQUENCE [LARGE SCALE GENOMIC DNA]</scope>
    <source>
        <strain evidence="3 4">5</strain>
    </source>
</reference>
<dbReference type="AlphaFoldDB" id="A0A0M9AP45"/>
<dbReference type="InterPro" id="IPR036188">
    <property type="entry name" value="FAD/NAD-bd_sf"/>
</dbReference>
<sequence>MTTALALHARGVPVAILEAESEDRDRSGSRAIYVHGTTLHTLERVHPGLGENLVEEGIVWPTRRTCWRGKEVFKRTYDNPGGDGKFPHFTSVPQVRTEEYMHEALDEAGIEIHWDSAVETVESSPDGVYVETADGREWETPYLVGADGGGSTVRKEIGAEFDGDQSENSFIIADVNEIDDEEEQWPNERLFHYDDPAVGGRNVMLVPFTDGWRLDIQCIDGDDPEELVTDEKMREFVAEVMGEAYAEELYWVSSYKFLQVMADTFIDDDRRVLLAGEAAHLLAPFGARGMNSGIADADEAASAVATAYHSTIDAVARDEVELYAARREKAAEYNLNAAGQALEYLQGDNPATVLRKEAAASLADYFEPAGEYLDDAPYGPHDAPPIVSTGNY</sequence>
<name>A0A0M9AP45_9EURY</name>
<dbReference type="Pfam" id="PF01494">
    <property type="entry name" value="FAD_binding_3"/>
    <property type="match status" value="1"/>
</dbReference>